<feature type="signal peptide" evidence="1">
    <location>
        <begin position="1"/>
        <end position="22"/>
    </location>
</feature>
<evidence type="ECO:0008006" key="4">
    <source>
        <dbReference type="Google" id="ProtNLM"/>
    </source>
</evidence>
<dbReference type="RefSeq" id="WP_302110889.1">
    <property type="nucleotide sequence ID" value="NZ_JAUKTR010000006.1"/>
</dbReference>
<organism evidence="2 3">
    <name type="scientific">Peiella sedimenti</name>
    <dbReference type="NCBI Taxonomy" id="3061083"/>
    <lineage>
        <taxon>Bacteria</taxon>
        <taxon>Pseudomonadati</taxon>
        <taxon>Pseudomonadota</taxon>
        <taxon>Alphaproteobacteria</taxon>
        <taxon>Caulobacterales</taxon>
        <taxon>Caulobacteraceae</taxon>
        <taxon>Peiella</taxon>
    </lineage>
</organism>
<protein>
    <recommendedName>
        <fullName evidence="4">DUF1579 domain-containing protein</fullName>
    </recommendedName>
</protein>
<proteinExistence type="predicted"/>
<evidence type="ECO:0000313" key="3">
    <source>
        <dbReference type="Proteomes" id="UP001169063"/>
    </source>
</evidence>
<evidence type="ECO:0000256" key="1">
    <source>
        <dbReference type="SAM" id="SignalP"/>
    </source>
</evidence>
<evidence type="ECO:0000313" key="2">
    <source>
        <dbReference type="EMBL" id="MDO1560458.1"/>
    </source>
</evidence>
<comment type="caution">
    <text evidence="2">The sequence shown here is derived from an EMBL/GenBank/DDBJ whole genome shotgun (WGS) entry which is preliminary data.</text>
</comment>
<reference evidence="2" key="1">
    <citation type="submission" date="2023-07" db="EMBL/GenBank/DDBJ databases">
        <title>Brevundimonas soil sp. nov., isolated from the soil of chemical plant.</title>
        <authorList>
            <person name="Wu N."/>
        </authorList>
    </citation>
    <scope>NUCLEOTIDE SEQUENCE</scope>
    <source>
        <strain evidence="2">XZ-24</strain>
    </source>
</reference>
<gene>
    <name evidence="2" type="ORF">Q0812_13570</name>
</gene>
<dbReference type="EMBL" id="JAUKTR010000006">
    <property type="protein sequence ID" value="MDO1560458.1"/>
    <property type="molecule type" value="Genomic_DNA"/>
</dbReference>
<sequence length="184" mass="20729">MRLFTRIALAAGLAFTGGSALAQTQSPPPAPAAAPCSAPEYRTLDFWVGDWIAEWDASPGTPAGTGSNRVTRDEYGDCVITEHFEGAGLKGHSISTYRPAGGVWRQTWMDDQGGYFDLRGGPVEGQDHVFYFETIRPRDNMPRQRMIWQDVTADSFTWRWQNKPATAAESDPWQDQWVVRYRRR</sequence>
<keyword evidence="3" id="KW-1185">Reference proteome</keyword>
<feature type="chain" id="PRO_5046744687" description="DUF1579 domain-containing protein" evidence="1">
    <location>
        <begin position="23"/>
        <end position="184"/>
    </location>
</feature>
<keyword evidence="1" id="KW-0732">Signal</keyword>
<accession>A0ABT8SPJ3</accession>
<name>A0ABT8SPJ3_9CAUL</name>
<dbReference type="Proteomes" id="UP001169063">
    <property type="component" value="Unassembled WGS sequence"/>
</dbReference>